<reference evidence="3 4" key="1">
    <citation type="submission" date="2022-09" db="EMBL/GenBank/DDBJ databases">
        <title>Interaction between co-microsymbionts with complementary sets of symbiotic genes in legume-rhizobium systems.</title>
        <authorList>
            <person name="Safronova V."/>
            <person name="Sazanova A."/>
            <person name="Afonin A."/>
            <person name="Chirak E."/>
        </authorList>
    </citation>
    <scope>NUCLEOTIDE SEQUENCE [LARGE SCALE GENOMIC DNA]</scope>
    <source>
        <strain evidence="3 4">A18/4-1</strain>
    </source>
</reference>
<keyword evidence="2" id="KW-0812">Transmembrane</keyword>
<dbReference type="Proteomes" id="UP001061862">
    <property type="component" value="Chromosome"/>
</dbReference>
<keyword evidence="4" id="KW-1185">Reference proteome</keyword>
<keyword evidence="2" id="KW-0472">Membrane</keyword>
<evidence type="ECO:0000313" key="4">
    <source>
        <dbReference type="Proteomes" id="UP001061862"/>
    </source>
</evidence>
<feature type="transmembrane region" description="Helical" evidence="2">
    <location>
        <begin position="26"/>
        <end position="45"/>
    </location>
</feature>
<proteinExistence type="predicted"/>
<evidence type="ECO:0000256" key="2">
    <source>
        <dbReference type="SAM" id="Phobius"/>
    </source>
</evidence>
<gene>
    <name evidence="3" type="ORF">N8A98_11755</name>
</gene>
<evidence type="ECO:0000256" key="1">
    <source>
        <dbReference type="SAM" id="MobiDB-lite"/>
    </source>
</evidence>
<accession>A0ABY6CKB2</accession>
<dbReference type="RefSeq" id="WP_262171529.1">
    <property type="nucleotide sequence ID" value="NZ_CP104965.1"/>
</dbReference>
<evidence type="ECO:0000313" key="3">
    <source>
        <dbReference type="EMBL" id="UXN71802.1"/>
    </source>
</evidence>
<evidence type="ECO:0008006" key="5">
    <source>
        <dbReference type="Google" id="ProtNLM"/>
    </source>
</evidence>
<keyword evidence="2" id="KW-1133">Transmembrane helix</keyword>
<dbReference type="EMBL" id="CP104965">
    <property type="protein sequence ID" value="UXN71802.1"/>
    <property type="molecule type" value="Genomic_DNA"/>
</dbReference>
<organism evidence="3 4">
    <name type="scientific">Devosia neptuniae</name>
    <dbReference type="NCBI Taxonomy" id="191302"/>
    <lineage>
        <taxon>Bacteria</taxon>
        <taxon>Pseudomonadati</taxon>
        <taxon>Pseudomonadota</taxon>
        <taxon>Alphaproteobacteria</taxon>
        <taxon>Hyphomicrobiales</taxon>
        <taxon>Devosiaceae</taxon>
        <taxon>Devosia</taxon>
    </lineage>
</organism>
<sequence length="54" mass="5899">MSDNVVKFRRIEKQPEPPVKKPRGPLPGWVPFVALVAIAVAIYFIRQAGLLGGA</sequence>
<feature type="region of interest" description="Disordered" evidence="1">
    <location>
        <begin position="1"/>
        <end position="22"/>
    </location>
</feature>
<protein>
    <recommendedName>
        <fullName evidence="5">Stress-associated endoplasmic reticulum protein</fullName>
    </recommendedName>
</protein>
<name>A0ABY6CKB2_9HYPH</name>
<feature type="compositionally biased region" description="Basic and acidic residues" evidence="1">
    <location>
        <begin position="9"/>
        <end position="19"/>
    </location>
</feature>